<organism evidence="2">
    <name type="scientific">Mesorhizobium sp. WSM2240</name>
    <dbReference type="NCBI Taxonomy" id="3228851"/>
    <lineage>
        <taxon>Bacteria</taxon>
        <taxon>Pseudomonadati</taxon>
        <taxon>Pseudomonadota</taxon>
        <taxon>Alphaproteobacteria</taxon>
        <taxon>Hyphomicrobiales</taxon>
        <taxon>Phyllobacteriaceae</taxon>
        <taxon>Mesorhizobium</taxon>
    </lineage>
</organism>
<gene>
    <name evidence="2" type="ORF">ABVK50_29660</name>
</gene>
<feature type="region of interest" description="Disordered" evidence="1">
    <location>
        <begin position="89"/>
        <end position="111"/>
    </location>
</feature>
<dbReference type="EMBL" id="CP159256">
    <property type="protein sequence ID" value="XCG52331.1"/>
    <property type="molecule type" value="Genomic_DNA"/>
</dbReference>
<protein>
    <submittedName>
        <fullName evidence="2">Uncharacterized protein</fullName>
    </submittedName>
</protein>
<sequence>MDVPLELTPGEEEALTRDRALTTDSKGRLTLVGLTVEESIWYVEHKRQWLAERIDDTLRRKSREGRKRYLELYERHEFARLQVIGAEHEVRTENPTKNFTGRPAGRARTQR</sequence>
<keyword evidence="2" id="KW-0614">Plasmid</keyword>
<evidence type="ECO:0000313" key="2">
    <source>
        <dbReference type="EMBL" id="XCG52331.1"/>
    </source>
</evidence>
<geneLocation type="plasmid" evidence="2">
    <name>pMk2240A</name>
</geneLocation>
<dbReference type="RefSeq" id="WP_353646538.1">
    <property type="nucleotide sequence ID" value="NZ_CP159256.1"/>
</dbReference>
<proteinExistence type="predicted"/>
<dbReference type="AlphaFoldDB" id="A0AAU8D103"/>
<name>A0AAU8D103_9HYPH</name>
<accession>A0AAU8D103</accession>
<reference evidence="2" key="1">
    <citation type="submission" date="2024-06" db="EMBL/GenBank/DDBJ databases">
        <title>Mesorhizobium karijinii sp. nov., a symbiont of the iconic Swainsona formosa from arid Australia.</title>
        <authorList>
            <person name="Hill Y.J."/>
            <person name="Watkin E.L.J."/>
            <person name="O'Hara G.W."/>
            <person name="Terpolilli J."/>
            <person name="Tye M.L."/>
            <person name="Kohlmeier M.G."/>
        </authorList>
    </citation>
    <scope>NUCLEOTIDE SEQUENCE</scope>
    <source>
        <strain evidence="2">WSM2240</strain>
        <plasmid evidence="2">pMk2240A</plasmid>
    </source>
</reference>
<evidence type="ECO:0000256" key="1">
    <source>
        <dbReference type="SAM" id="MobiDB-lite"/>
    </source>
</evidence>